<dbReference type="Proteomes" id="UP000534286">
    <property type="component" value="Unassembled WGS sequence"/>
</dbReference>
<dbReference type="RefSeq" id="WP_184753086.1">
    <property type="nucleotide sequence ID" value="NZ_BAABEK010000149.1"/>
</dbReference>
<keyword evidence="2" id="KW-1185">Reference proteome</keyword>
<comment type="caution">
    <text evidence="1">The sequence shown here is derived from an EMBL/GenBank/DDBJ whole genome shotgun (WGS) entry which is preliminary data.</text>
</comment>
<gene>
    <name evidence="1" type="ORF">FHR32_000859</name>
</gene>
<evidence type="ECO:0008006" key="3">
    <source>
        <dbReference type="Google" id="ProtNLM"/>
    </source>
</evidence>
<accession>A0A7W7W7Z7</accession>
<dbReference type="NCBIfam" id="NF038076">
    <property type="entry name" value="fam_STM4015"/>
    <property type="match status" value="1"/>
</dbReference>
<proteinExistence type="predicted"/>
<dbReference type="EMBL" id="JACHJU010000001">
    <property type="protein sequence ID" value="MBB4936554.1"/>
    <property type="molecule type" value="Genomic_DNA"/>
</dbReference>
<evidence type="ECO:0000313" key="2">
    <source>
        <dbReference type="Proteomes" id="UP000534286"/>
    </source>
</evidence>
<dbReference type="InterPro" id="IPR047722">
    <property type="entry name" value="STM4015-like"/>
</dbReference>
<dbReference type="SUPFAM" id="SSF52047">
    <property type="entry name" value="RNI-like"/>
    <property type="match status" value="1"/>
</dbReference>
<reference evidence="1 2" key="1">
    <citation type="submission" date="2020-08" db="EMBL/GenBank/DDBJ databases">
        <title>Sequencing the genomes of 1000 actinobacteria strains.</title>
        <authorList>
            <person name="Klenk H.-P."/>
        </authorList>
    </citation>
    <scope>NUCLEOTIDE SEQUENCE [LARGE SCALE GENOMIC DNA]</scope>
    <source>
        <strain evidence="1 2">DSM 43023</strain>
    </source>
</reference>
<dbReference type="Gene3D" id="3.80.10.10">
    <property type="entry name" value="Ribonuclease Inhibitor"/>
    <property type="match status" value="1"/>
</dbReference>
<sequence>MPGYQRSKEFHGQSVVEFDPGGAGGVVPQGPAWHLSAPVSGPPEFHEVFERFLGAVDTTQVNVLVMGFTGFDGPAAATFLLEAADRFPNLQALFLGDERSFEWIWQTDLTPVAERFPLLERLEVRGKQGLELRPFHHAVLKTLRLESCCLPSDVMQAVAASDLPVLERLDVWLGVDDGEGEVADEYDLEPVLSGERLPSLRFLGLENSAVQNEIAERVATAPVVARLRSLSLARGTLTDEGAESLLSGQPLTHLRRLDLHHHYLSEHMMERLRTAFPSTDVDLSGAMGEYHGPFDEEVYNFVADGRDF</sequence>
<name>A0A7W7W7Z7_9ACTN</name>
<dbReference type="InterPro" id="IPR032675">
    <property type="entry name" value="LRR_dom_sf"/>
</dbReference>
<organism evidence="1 2">
    <name type="scientific">Streptosporangium album</name>
    <dbReference type="NCBI Taxonomy" id="47479"/>
    <lineage>
        <taxon>Bacteria</taxon>
        <taxon>Bacillati</taxon>
        <taxon>Actinomycetota</taxon>
        <taxon>Actinomycetes</taxon>
        <taxon>Streptosporangiales</taxon>
        <taxon>Streptosporangiaceae</taxon>
        <taxon>Streptosporangium</taxon>
    </lineage>
</organism>
<dbReference type="AlphaFoldDB" id="A0A7W7W7Z7"/>
<protein>
    <recommendedName>
        <fullName evidence="3">Cytoplasmic protein</fullName>
    </recommendedName>
</protein>
<evidence type="ECO:0000313" key="1">
    <source>
        <dbReference type="EMBL" id="MBB4936554.1"/>
    </source>
</evidence>